<dbReference type="EMBL" id="CAAALY010062199">
    <property type="protein sequence ID" value="VEL23483.1"/>
    <property type="molecule type" value="Genomic_DNA"/>
</dbReference>
<comment type="caution">
    <text evidence="1">The sequence shown here is derived from an EMBL/GenBank/DDBJ whole genome shotgun (WGS) entry which is preliminary data.</text>
</comment>
<evidence type="ECO:0000313" key="1">
    <source>
        <dbReference type="EMBL" id="VEL23483.1"/>
    </source>
</evidence>
<sequence>MRLSRVHAMRLSTREALFVIGNCRLRDVFFFSHDKTGSPPALFACKTSQVRVPVPLVSSPSGLDSAEFRFYRICAHETCLSLVLWIVCVCEECFGNPTSSCHREVLISFLTGLEPPDEMDHFGPSVRDSLLNGDTI</sequence>
<reference evidence="1" key="1">
    <citation type="submission" date="2018-11" db="EMBL/GenBank/DDBJ databases">
        <authorList>
            <consortium name="Pathogen Informatics"/>
        </authorList>
    </citation>
    <scope>NUCLEOTIDE SEQUENCE</scope>
</reference>
<protein>
    <submittedName>
        <fullName evidence="1">Uncharacterized protein</fullName>
    </submittedName>
</protein>
<dbReference type="Proteomes" id="UP000784294">
    <property type="component" value="Unassembled WGS sequence"/>
</dbReference>
<keyword evidence="2" id="KW-1185">Reference proteome</keyword>
<evidence type="ECO:0000313" key="2">
    <source>
        <dbReference type="Proteomes" id="UP000784294"/>
    </source>
</evidence>
<accession>A0A3S5CI72</accession>
<gene>
    <name evidence="1" type="ORF">PXEA_LOCUS16923</name>
</gene>
<name>A0A3S5CI72_9PLAT</name>
<proteinExistence type="predicted"/>
<dbReference type="AlphaFoldDB" id="A0A3S5CI72"/>
<organism evidence="1 2">
    <name type="scientific">Protopolystoma xenopodis</name>
    <dbReference type="NCBI Taxonomy" id="117903"/>
    <lineage>
        <taxon>Eukaryota</taxon>
        <taxon>Metazoa</taxon>
        <taxon>Spiralia</taxon>
        <taxon>Lophotrochozoa</taxon>
        <taxon>Platyhelminthes</taxon>
        <taxon>Monogenea</taxon>
        <taxon>Polyopisthocotylea</taxon>
        <taxon>Polystomatidea</taxon>
        <taxon>Polystomatidae</taxon>
        <taxon>Protopolystoma</taxon>
    </lineage>
</organism>